<comment type="caution">
    <text evidence="1">The sequence shown here is derived from an EMBL/GenBank/DDBJ whole genome shotgun (WGS) entry which is preliminary data.</text>
</comment>
<evidence type="ECO:0000313" key="2">
    <source>
        <dbReference type="Proteomes" id="UP001494588"/>
    </source>
</evidence>
<organism evidence="1 2">
    <name type="scientific">Paraburkholderia sabiae</name>
    <dbReference type="NCBI Taxonomy" id="273251"/>
    <lineage>
        <taxon>Bacteria</taxon>
        <taxon>Pseudomonadati</taxon>
        <taxon>Pseudomonadota</taxon>
        <taxon>Betaproteobacteria</taxon>
        <taxon>Burkholderiales</taxon>
        <taxon>Burkholderiaceae</taxon>
        <taxon>Paraburkholderia</taxon>
    </lineage>
</organism>
<evidence type="ECO:0008006" key="3">
    <source>
        <dbReference type="Google" id="ProtNLM"/>
    </source>
</evidence>
<evidence type="ECO:0000313" key="1">
    <source>
        <dbReference type="EMBL" id="MEM5290494.1"/>
    </source>
</evidence>
<dbReference type="Proteomes" id="UP001494588">
    <property type="component" value="Unassembled WGS sequence"/>
</dbReference>
<dbReference type="RefSeq" id="WP_201659247.1">
    <property type="nucleotide sequence ID" value="NZ_CAJHCS010000034.1"/>
</dbReference>
<dbReference type="EMBL" id="JAZHGC010000037">
    <property type="protein sequence ID" value="MEM5290494.1"/>
    <property type="molecule type" value="Genomic_DNA"/>
</dbReference>
<name>A0ABU9QMJ6_9BURK</name>
<sequence length="183" mass="21601">MLTGTGLLHTRESAERRYELIRRRARLSAQRYARQRTRRDFKFKAFDVFAFKAVASQWEPRRRRVAWDWAAQFVYWRKKRPTRWDLAIWLGDELICLALGYASRPGKKILYLAGVERIPGNHPEAQFVLPMVIDATERYARRLGAAEVRILQPHPALEARYAVLGYTYTYDNAKRSTVARREE</sequence>
<protein>
    <recommendedName>
        <fullName evidence="3">N-acetyltransferase</fullName>
    </recommendedName>
</protein>
<reference evidence="1 2" key="1">
    <citation type="submission" date="2024-01" db="EMBL/GenBank/DDBJ databases">
        <title>The diversity of rhizobia nodulating Mimosa spp. in eleven states of Brazil covering several biomes is determined by host plant, location, and edaphic factors.</title>
        <authorList>
            <person name="Rouws L."/>
            <person name="Barauna A."/>
            <person name="Beukes C."/>
            <person name="De Faria S.M."/>
            <person name="Gross E."/>
            <person name="Dos Reis Junior F.B."/>
            <person name="Simon M."/>
            <person name="Maluk M."/>
            <person name="Odee D.W."/>
            <person name="Kenicer G."/>
            <person name="Young J.P.W."/>
            <person name="Reis V.M."/>
            <person name="Zilli J."/>
            <person name="James E.K."/>
        </authorList>
    </citation>
    <scope>NUCLEOTIDE SEQUENCE [LARGE SCALE GENOMIC DNA]</scope>
    <source>
        <strain evidence="1 2">JPY77</strain>
    </source>
</reference>
<accession>A0ABU9QMJ6</accession>
<keyword evidence="2" id="KW-1185">Reference proteome</keyword>
<gene>
    <name evidence="1" type="ORF">V4C55_32710</name>
</gene>
<proteinExistence type="predicted"/>